<evidence type="ECO:0000313" key="4">
    <source>
        <dbReference type="Proteomes" id="UP000198559"/>
    </source>
</evidence>
<dbReference type="EMBL" id="CVUD02000036">
    <property type="protein sequence ID" value="SEH59741.1"/>
    <property type="molecule type" value="Genomic_DNA"/>
</dbReference>
<accession>A0A1H6JL35</accession>
<evidence type="ECO:0000256" key="1">
    <source>
        <dbReference type="ARBA" id="ARBA00006018"/>
    </source>
</evidence>
<dbReference type="RefSeq" id="WP_090718090.1">
    <property type="nucleotide sequence ID" value="NZ_CAESAP020000397.1"/>
</dbReference>
<dbReference type="PANTHER" id="PTHR35177">
    <property type="entry name" value="HYDROGENASE MATURATION FACTOR HYBG"/>
    <property type="match status" value="1"/>
</dbReference>
<gene>
    <name evidence="3" type="ORF">BAZSYMA_ACONTIG00015_6</name>
    <name evidence="2" type="ORF">BAZSYMB_SCAFFOLD00037_5</name>
</gene>
<dbReference type="Gene3D" id="2.30.30.140">
    <property type="match status" value="1"/>
</dbReference>
<sequence>MCIGIPMQVVDSMSDTFATCQDNGVNKTINMQLVGPQMTGTWVLVFIDAAREVISTDRAKEIDNALKAVSLAMYSDESERIHALFGDLIDRTPINPFLPEDKQ</sequence>
<evidence type="ECO:0000313" key="2">
    <source>
        <dbReference type="EMBL" id="SEH59741.1"/>
    </source>
</evidence>
<dbReference type="Pfam" id="PF01455">
    <property type="entry name" value="HupF_HypC"/>
    <property type="match status" value="1"/>
</dbReference>
<dbReference type="OrthoDB" id="9806017at2"/>
<dbReference type="InterPro" id="IPR019812">
    <property type="entry name" value="Hydgase_assmbl_chp_CS"/>
</dbReference>
<dbReference type="GO" id="GO:0051604">
    <property type="term" value="P:protein maturation"/>
    <property type="evidence" value="ECO:0007669"/>
    <property type="project" value="TreeGrafter"/>
</dbReference>
<dbReference type="GO" id="GO:1902670">
    <property type="term" value="F:carbon dioxide binding"/>
    <property type="evidence" value="ECO:0007669"/>
    <property type="project" value="TreeGrafter"/>
</dbReference>
<dbReference type="PANTHER" id="PTHR35177:SF1">
    <property type="entry name" value="HYDROGENASE MATURATION FACTOR HYPC"/>
    <property type="match status" value="1"/>
</dbReference>
<reference evidence="2" key="1">
    <citation type="submission" date="2016-06" db="EMBL/GenBank/DDBJ databases">
        <authorList>
            <person name="Olsen C.W."/>
            <person name="Carey S."/>
            <person name="Hinshaw L."/>
            <person name="Karasin A.I."/>
        </authorList>
    </citation>
    <scope>NUCLEOTIDE SEQUENCE [LARGE SCALE GENOMIC DNA]</scope>
    <source>
        <strain evidence="3">BazSymA</strain>
        <strain evidence="2">BazSymB</strain>
    </source>
</reference>
<evidence type="ECO:0000313" key="5">
    <source>
        <dbReference type="Proteomes" id="UP000198988"/>
    </source>
</evidence>
<name>A0A1H6JL35_9GAMM</name>
<protein>
    <submittedName>
        <fullName evidence="2">Hydrogenase assembly chaperone HypC/HupF</fullName>
    </submittedName>
</protein>
<proteinExistence type="inferred from homology"/>
<dbReference type="GO" id="GO:0005506">
    <property type="term" value="F:iron ion binding"/>
    <property type="evidence" value="ECO:0007669"/>
    <property type="project" value="TreeGrafter"/>
</dbReference>
<evidence type="ECO:0000313" key="3">
    <source>
        <dbReference type="EMBL" id="SEI02868.1"/>
    </source>
</evidence>
<dbReference type="AlphaFoldDB" id="A0A1H6JL35"/>
<dbReference type="PRINTS" id="PR00445">
    <property type="entry name" value="HUPFHYPC"/>
</dbReference>
<dbReference type="EMBL" id="CDSC02000460">
    <property type="protein sequence ID" value="SEI02868.1"/>
    <property type="molecule type" value="Genomic_DNA"/>
</dbReference>
<dbReference type="PROSITE" id="PS01097">
    <property type="entry name" value="HUPF_HYPC"/>
    <property type="match status" value="1"/>
</dbReference>
<organism evidence="2 4">
    <name type="scientific">Bathymodiolus azoricus thioautotrophic gill symbiont</name>
    <dbReference type="NCBI Taxonomy" id="235205"/>
    <lineage>
        <taxon>Bacteria</taxon>
        <taxon>Pseudomonadati</taxon>
        <taxon>Pseudomonadota</taxon>
        <taxon>Gammaproteobacteria</taxon>
        <taxon>sulfur-oxidizing symbionts</taxon>
    </lineage>
</organism>
<dbReference type="SUPFAM" id="SSF159127">
    <property type="entry name" value="HupF/HypC-like"/>
    <property type="match status" value="1"/>
</dbReference>
<dbReference type="InterPro" id="IPR001109">
    <property type="entry name" value="Hydrogenase_HupF/HypC"/>
</dbReference>
<reference evidence="4 5" key="2">
    <citation type="submission" date="2016-06" db="EMBL/GenBank/DDBJ databases">
        <authorList>
            <person name="Petersen J."/>
            <person name="Sayavedra L."/>
        </authorList>
    </citation>
    <scope>NUCLEOTIDE SEQUENCE [LARGE SCALE GENOMIC DNA]</scope>
    <source>
        <strain evidence="5">BazSymA</strain>
        <strain evidence="4">BazSymB</strain>
    </source>
</reference>
<dbReference type="NCBIfam" id="TIGR00074">
    <property type="entry name" value="hypC_hupF"/>
    <property type="match status" value="1"/>
</dbReference>
<comment type="similarity">
    <text evidence="1">Belongs to the HupF/HypC family.</text>
</comment>
<dbReference type="Proteomes" id="UP000198988">
    <property type="component" value="Unassembled WGS sequence"/>
</dbReference>
<dbReference type="STRING" id="235205.BAZSYMB_SCAFFOLD00037_5"/>
<dbReference type="Proteomes" id="UP000198559">
    <property type="component" value="Unassembled WGS sequence"/>
</dbReference>